<protein>
    <submittedName>
        <fullName evidence="2">Uncharacterized protein</fullName>
    </submittedName>
</protein>
<evidence type="ECO:0000313" key="2">
    <source>
        <dbReference type="EMBL" id="GMR50028.1"/>
    </source>
</evidence>
<proteinExistence type="predicted"/>
<accession>A0AAN5CSN7</accession>
<keyword evidence="3" id="KW-1185">Reference proteome</keyword>
<dbReference type="EMBL" id="BTRK01000004">
    <property type="protein sequence ID" value="GMR50028.1"/>
    <property type="molecule type" value="Genomic_DNA"/>
</dbReference>
<dbReference type="Proteomes" id="UP001328107">
    <property type="component" value="Unassembled WGS sequence"/>
</dbReference>
<feature type="transmembrane region" description="Helical" evidence="1">
    <location>
        <begin position="138"/>
        <end position="163"/>
    </location>
</feature>
<keyword evidence="1" id="KW-0812">Transmembrane</keyword>
<name>A0AAN5CSN7_9BILA</name>
<dbReference type="AlphaFoldDB" id="A0AAN5CSN7"/>
<feature type="non-terminal residue" evidence="2">
    <location>
        <position position="166"/>
    </location>
</feature>
<gene>
    <name evidence="2" type="ORF">PMAYCL1PPCAC_20223</name>
</gene>
<comment type="caution">
    <text evidence="2">The sequence shown here is derived from an EMBL/GenBank/DDBJ whole genome shotgun (WGS) entry which is preliminary data.</text>
</comment>
<reference evidence="3" key="1">
    <citation type="submission" date="2022-10" db="EMBL/GenBank/DDBJ databases">
        <title>Genome assembly of Pristionchus species.</title>
        <authorList>
            <person name="Yoshida K."/>
            <person name="Sommer R.J."/>
        </authorList>
    </citation>
    <scope>NUCLEOTIDE SEQUENCE [LARGE SCALE GENOMIC DNA]</scope>
    <source>
        <strain evidence="3">RS5460</strain>
    </source>
</reference>
<keyword evidence="1" id="KW-1133">Transmembrane helix</keyword>
<organism evidence="2 3">
    <name type="scientific">Pristionchus mayeri</name>
    <dbReference type="NCBI Taxonomy" id="1317129"/>
    <lineage>
        <taxon>Eukaryota</taxon>
        <taxon>Metazoa</taxon>
        <taxon>Ecdysozoa</taxon>
        <taxon>Nematoda</taxon>
        <taxon>Chromadorea</taxon>
        <taxon>Rhabditida</taxon>
        <taxon>Rhabditina</taxon>
        <taxon>Diplogasteromorpha</taxon>
        <taxon>Diplogasteroidea</taxon>
        <taxon>Neodiplogasteridae</taxon>
        <taxon>Pristionchus</taxon>
    </lineage>
</organism>
<evidence type="ECO:0000313" key="3">
    <source>
        <dbReference type="Proteomes" id="UP001328107"/>
    </source>
</evidence>
<evidence type="ECO:0000256" key="1">
    <source>
        <dbReference type="SAM" id="Phobius"/>
    </source>
</evidence>
<feature type="non-terminal residue" evidence="2">
    <location>
        <position position="1"/>
    </location>
</feature>
<sequence length="166" mass="18825">LHVYCTGDECERWNRLKEMSSIMAPDSGSRYFAQLEELHNVIGFTKIGNELLRADVLVYNRPAQLIFIADSVITQQPFSFAISKKRRDLVESFNRAIAMTSAIYPRIMARYIAPYGVYSRKVQGMDAAPLSLSSFDAIWLFFGICTVGILIVFVVEVIVGCVMRRK</sequence>
<keyword evidence="1" id="KW-0472">Membrane</keyword>